<keyword evidence="2" id="KW-1185">Reference proteome</keyword>
<protein>
    <recommendedName>
        <fullName evidence="3">AB hydrolase-1 domain-containing protein</fullName>
    </recommendedName>
</protein>
<sequence>MPLVPVDDNVTVFQYEDTGPPPTSDTTPYTTWVLIHGIQFHSGTLAVYLSQRQEDTDNNSGIFSKLLPYAAPNNLRRVHINLRDNGQSTLCADEELVPALGGDKEAQVAFMKCRGLELASFLAWFSQHEHIPPMQEVGGKRVGGLCLVVWSGANAFGLSFFGFAEIIPRDLIERYLRTYVILDAAPTVISAPTLTVEEMYNILLDPAATSEQKLAAWVPKSVGRYS</sequence>
<accession>A0A4S4N2B7</accession>
<dbReference type="Proteomes" id="UP000308730">
    <property type="component" value="Unassembled WGS sequence"/>
</dbReference>
<proteinExistence type="predicted"/>
<evidence type="ECO:0008006" key="3">
    <source>
        <dbReference type="Google" id="ProtNLM"/>
    </source>
</evidence>
<dbReference type="EMBL" id="SGPM01000034">
    <property type="protein sequence ID" value="THH31901.1"/>
    <property type="molecule type" value="Genomic_DNA"/>
</dbReference>
<reference evidence="1 2" key="1">
    <citation type="submission" date="2019-02" db="EMBL/GenBank/DDBJ databases">
        <title>Genome sequencing of the rare red list fungi Antrodiella citrinella (Flaviporus citrinellus).</title>
        <authorList>
            <person name="Buettner E."/>
            <person name="Kellner H."/>
        </authorList>
    </citation>
    <scope>NUCLEOTIDE SEQUENCE [LARGE SCALE GENOMIC DNA]</scope>
    <source>
        <strain evidence="1 2">DSM 108506</strain>
    </source>
</reference>
<dbReference type="OrthoDB" id="5311491at2759"/>
<evidence type="ECO:0000313" key="2">
    <source>
        <dbReference type="Proteomes" id="UP000308730"/>
    </source>
</evidence>
<evidence type="ECO:0000313" key="1">
    <source>
        <dbReference type="EMBL" id="THH31901.1"/>
    </source>
</evidence>
<gene>
    <name evidence="1" type="ORF">EUX98_g2267</name>
</gene>
<comment type="caution">
    <text evidence="1">The sequence shown here is derived from an EMBL/GenBank/DDBJ whole genome shotgun (WGS) entry which is preliminary data.</text>
</comment>
<name>A0A4S4N2B7_9APHY</name>
<dbReference type="AlphaFoldDB" id="A0A4S4N2B7"/>
<organism evidence="1 2">
    <name type="scientific">Antrodiella citrinella</name>
    <dbReference type="NCBI Taxonomy" id="2447956"/>
    <lineage>
        <taxon>Eukaryota</taxon>
        <taxon>Fungi</taxon>
        <taxon>Dikarya</taxon>
        <taxon>Basidiomycota</taxon>
        <taxon>Agaricomycotina</taxon>
        <taxon>Agaricomycetes</taxon>
        <taxon>Polyporales</taxon>
        <taxon>Steccherinaceae</taxon>
        <taxon>Antrodiella</taxon>
    </lineage>
</organism>